<reference evidence="2 3" key="1">
    <citation type="submission" date="2020-03" db="EMBL/GenBank/DDBJ databases">
        <title>Sphingomonas sp. nov., isolated from fish.</title>
        <authorList>
            <person name="Hyun D.-W."/>
            <person name="Bae J.-W."/>
        </authorList>
    </citation>
    <scope>NUCLEOTIDE SEQUENCE [LARGE SCALE GENOMIC DNA]</scope>
    <source>
        <strain evidence="2 3">HDW15B</strain>
    </source>
</reference>
<dbReference type="EMBL" id="CP049869">
    <property type="protein sequence ID" value="QIK78419.1"/>
    <property type="molecule type" value="Genomic_DNA"/>
</dbReference>
<keyword evidence="1" id="KW-0472">Membrane</keyword>
<feature type="transmembrane region" description="Helical" evidence="1">
    <location>
        <begin position="82"/>
        <end position="104"/>
    </location>
</feature>
<evidence type="ECO:0000313" key="2">
    <source>
        <dbReference type="EMBL" id="QIK78419.1"/>
    </source>
</evidence>
<keyword evidence="1" id="KW-0812">Transmembrane</keyword>
<dbReference type="AlphaFoldDB" id="A0A6G7YNV2"/>
<keyword evidence="3" id="KW-1185">Reference proteome</keyword>
<proteinExistence type="predicted"/>
<feature type="transmembrane region" description="Helical" evidence="1">
    <location>
        <begin position="110"/>
        <end position="129"/>
    </location>
</feature>
<gene>
    <name evidence="2" type="ORF">G7077_05365</name>
</gene>
<dbReference type="Proteomes" id="UP000503222">
    <property type="component" value="Chromosome"/>
</dbReference>
<accession>A0A6G7YNV2</accession>
<organism evidence="2 3">
    <name type="scientific">Sphingomonas piscis</name>
    <dbReference type="NCBI Taxonomy" id="2714943"/>
    <lineage>
        <taxon>Bacteria</taxon>
        <taxon>Pseudomonadati</taxon>
        <taxon>Pseudomonadota</taxon>
        <taxon>Alphaproteobacteria</taxon>
        <taxon>Sphingomonadales</taxon>
        <taxon>Sphingomonadaceae</taxon>
        <taxon>Sphingomonas</taxon>
    </lineage>
</organism>
<protein>
    <submittedName>
        <fullName evidence="2">Uncharacterized protein</fullName>
    </submittedName>
</protein>
<evidence type="ECO:0000313" key="3">
    <source>
        <dbReference type="Proteomes" id="UP000503222"/>
    </source>
</evidence>
<feature type="transmembrane region" description="Helical" evidence="1">
    <location>
        <begin position="7"/>
        <end position="27"/>
    </location>
</feature>
<name>A0A6G7YNV2_9SPHN</name>
<sequence length="139" mass="14381">MLRKNDLATLALFGAVGPFLGMIYVGLPKAGLSSLIMPLLFIPLLALAGFKGLGAFVVLMVIPAVVSGGAVVLARNLRVRGFAVAAGVLAGAAANVVAHLLVVSRLPDRGWIMTGAMVSLTLALLDCLLRRRYDATAPT</sequence>
<dbReference type="KEGG" id="spii:G7077_05365"/>
<keyword evidence="1" id="KW-1133">Transmembrane helix</keyword>
<evidence type="ECO:0000256" key="1">
    <source>
        <dbReference type="SAM" id="Phobius"/>
    </source>
</evidence>
<dbReference type="RefSeq" id="WP_166410812.1">
    <property type="nucleotide sequence ID" value="NZ_CP049869.1"/>
</dbReference>